<dbReference type="HOGENOM" id="CLU_3299260_0_0_1"/>
<evidence type="ECO:0000313" key="2">
    <source>
        <dbReference type="Proteomes" id="UP000008177"/>
    </source>
</evidence>
<gene>
    <name evidence="1" type="ORF">BofuT4_P007080.1</name>
</gene>
<proteinExistence type="predicted"/>
<evidence type="ECO:0000313" key="1">
    <source>
        <dbReference type="EMBL" id="CCD47549.1"/>
    </source>
</evidence>
<dbReference type="AlphaFoldDB" id="G2Y4F9"/>
<name>G2Y4F9_BOTF4</name>
<dbReference type="EMBL" id="FQ790286">
    <property type="protein sequence ID" value="CCD47549.1"/>
    <property type="molecule type" value="Genomic_DNA"/>
</dbReference>
<sequence length="40" mass="4668">MNRPSLHRVVEARQKEKNTFWSLAISHIESSSLYKAALIR</sequence>
<accession>G2Y4F9</accession>
<dbReference type="Proteomes" id="UP000008177">
    <property type="component" value="Unplaced contigs"/>
</dbReference>
<protein>
    <submittedName>
        <fullName evidence="1">Uncharacterized protein</fullName>
    </submittedName>
</protein>
<organism evidence="1 2">
    <name type="scientific">Botryotinia fuckeliana (strain T4)</name>
    <name type="common">Noble rot fungus</name>
    <name type="synonym">Botrytis cinerea</name>
    <dbReference type="NCBI Taxonomy" id="999810"/>
    <lineage>
        <taxon>Eukaryota</taxon>
        <taxon>Fungi</taxon>
        <taxon>Dikarya</taxon>
        <taxon>Ascomycota</taxon>
        <taxon>Pezizomycotina</taxon>
        <taxon>Leotiomycetes</taxon>
        <taxon>Helotiales</taxon>
        <taxon>Sclerotiniaceae</taxon>
        <taxon>Botrytis</taxon>
    </lineage>
</organism>
<reference evidence="2" key="1">
    <citation type="journal article" date="2011" name="PLoS Genet.">
        <title>Genomic analysis of the necrotrophic fungal pathogens Sclerotinia sclerotiorum and Botrytis cinerea.</title>
        <authorList>
            <person name="Amselem J."/>
            <person name="Cuomo C.A."/>
            <person name="van Kan J.A."/>
            <person name="Viaud M."/>
            <person name="Benito E.P."/>
            <person name="Couloux A."/>
            <person name="Coutinho P.M."/>
            <person name="de Vries R.P."/>
            <person name="Dyer P.S."/>
            <person name="Fillinger S."/>
            <person name="Fournier E."/>
            <person name="Gout L."/>
            <person name="Hahn M."/>
            <person name="Kohn L."/>
            <person name="Lapalu N."/>
            <person name="Plummer K.M."/>
            <person name="Pradier J.M."/>
            <person name="Quevillon E."/>
            <person name="Sharon A."/>
            <person name="Simon A."/>
            <person name="ten Have A."/>
            <person name="Tudzynski B."/>
            <person name="Tudzynski P."/>
            <person name="Wincker P."/>
            <person name="Andrew M."/>
            <person name="Anthouard V."/>
            <person name="Beever R.E."/>
            <person name="Beffa R."/>
            <person name="Benoit I."/>
            <person name="Bouzid O."/>
            <person name="Brault B."/>
            <person name="Chen Z."/>
            <person name="Choquer M."/>
            <person name="Collemare J."/>
            <person name="Cotton P."/>
            <person name="Danchin E.G."/>
            <person name="Da Silva C."/>
            <person name="Gautier A."/>
            <person name="Giraud C."/>
            <person name="Giraud T."/>
            <person name="Gonzalez C."/>
            <person name="Grossetete S."/>
            <person name="Guldener U."/>
            <person name="Henrissat B."/>
            <person name="Howlett B.J."/>
            <person name="Kodira C."/>
            <person name="Kretschmer M."/>
            <person name="Lappartient A."/>
            <person name="Leroch M."/>
            <person name="Levis C."/>
            <person name="Mauceli E."/>
            <person name="Neuveglise C."/>
            <person name="Oeser B."/>
            <person name="Pearson M."/>
            <person name="Poulain J."/>
            <person name="Poussereau N."/>
            <person name="Quesneville H."/>
            <person name="Rascle C."/>
            <person name="Schumacher J."/>
            <person name="Segurens B."/>
            <person name="Sexton A."/>
            <person name="Silva E."/>
            <person name="Sirven C."/>
            <person name="Soanes D.M."/>
            <person name="Talbot N.J."/>
            <person name="Templeton M."/>
            <person name="Yandava C."/>
            <person name="Yarden O."/>
            <person name="Zeng Q."/>
            <person name="Rollins J.A."/>
            <person name="Lebrun M.H."/>
            <person name="Dickman M."/>
        </authorList>
    </citation>
    <scope>NUCLEOTIDE SEQUENCE [LARGE SCALE GENOMIC DNA]</scope>
    <source>
        <strain evidence="2">T4</strain>
    </source>
</reference>
<dbReference type="InParanoid" id="G2Y4F9"/>